<evidence type="ECO:0000313" key="2">
    <source>
        <dbReference type="Proteomes" id="UP000824118"/>
    </source>
</evidence>
<accession>A0A9D1S883</accession>
<protein>
    <submittedName>
        <fullName evidence="1">Uncharacterized protein</fullName>
    </submittedName>
</protein>
<comment type="caution">
    <text evidence="1">The sequence shown here is derived from an EMBL/GenBank/DDBJ whole genome shotgun (WGS) entry which is preliminary data.</text>
</comment>
<dbReference type="Proteomes" id="UP000824118">
    <property type="component" value="Unassembled WGS sequence"/>
</dbReference>
<proteinExistence type="predicted"/>
<organism evidence="1 2">
    <name type="scientific">Candidatus Limousia pullorum</name>
    <dbReference type="NCBI Taxonomy" id="2840860"/>
    <lineage>
        <taxon>Bacteria</taxon>
        <taxon>Bacillati</taxon>
        <taxon>Bacillota</taxon>
        <taxon>Clostridia</taxon>
        <taxon>Eubacteriales</taxon>
        <taxon>Oscillospiraceae</taxon>
        <taxon>Oscillospiraceae incertae sedis</taxon>
        <taxon>Candidatus Limousia</taxon>
    </lineage>
</organism>
<sequence>MYKRDINPWERQEGESSKAFEAFVIYRDMGAKRTFTAVADTLHKSCTLIRRWKEQWDWEKRAMAYDNSLEKEARAEAAKGIRKMIERHIKIAVDMQDKAVEALGKMGAGEMTPKEIREFIKMATELERQSRVLENERTAENVDNEQSLASVIINAYREREEKNNADDSGTD</sequence>
<name>A0A9D1S883_9FIRM</name>
<reference evidence="1" key="2">
    <citation type="journal article" date="2021" name="PeerJ">
        <title>Extensive microbial diversity within the chicken gut microbiome revealed by metagenomics and culture.</title>
        <authorList>
            <person name="Gilroy R."/>
            <person name="Ravi A."/>
            <person name="Getino M."/>
            <person name="Pursley I."/>
            <person name="Horton D.L."/>
            <person name="Alikhan N.F."/>
            <person name="Baker D."/>
            <person name="Gharbi K."/>
            <person name="Hall N."/>
            <person name="Watson M."/>
            <person name="Adriaenssens E.M."/>
            <person name="Foster-Nyarko E."/>
            <person name="Jarju S."/>
            <person name="Secka A."/>
            <person name="Antonio M."/>
            <person name="Oren A."/>
            <person name="Chaudhuri R.R."/>
            <person name="La Ragione R."/>
            <person name="Hildebrand F."/>
            <person name="Pallen M.J."/>
        </authorList>
    </citation>
    <scope>NUCLEOTIDE SEQUENCE</scope>
    <source>
        <strain evidence="1">ChiGjej1B1-1684</strain>
    </source>
</reference>
<evidence type="ECO:0000313" key="1">
    <source>
        <dbReference type="EMBL" id="HIU50510.1"/>
    </source>
</evidence>
<dbReference type="AlphaFoldDB" id="A0A9D1S883"/>
<gene>
    <name evidence="1" type="ORF">IAD22_05805</name>
</gene>
<reference evidence="1" key="1">
    <citation type="submission" date="2020-10" db="EMBL/GenBank/DDBJ databases">
        <authorList>
            <person name="Gilroy R."/>
        </authorList>
    </citation>
    <scope>NUCLEOTIDE SEQUENCE</scope>
    <source>
        <strain evidence="1">ChiGjej1B1-1684</strain>
    </source>
</reference>
<dbReference type="EMBL" id="DVNG01000086">
    <property type="protein sequence ID" value="HIU50510.1"/>
    <property type="molecule type" value="Genomic_DNA"/>
</dbReference>